<evidence type="ECO:0000313" key="2">
    <source>
        <dbReference type="EMBL" id="AFM33050.1"/>
    </source>
</evidence>
<protein>
    <submittedName>
        <fullName evidence="2">ICC-like phosphoesterase</fullName>
    </submittedName>
</protein>
<sequence length="232" mass="26014">MSRMNPYQPIELAGRTLWLLAEKAVYWPEQQALLIADIHFGKAAAYRRLGQPVPHGTTDANLRQLDDLLARYACRQLIFLGDFLHAPESRAPSTLARLAEWRAQHAQLEITLVRGNHDRRAGDPPRELDISVVSEPLLLGPYALQHEPDPHPTHHVLAGHVHPAFQLHGRGRQRLRLPCFCIGARLSLLPAFGNFTGTMTVAAEDNWQIYVIGDGEVWPLRRPAPVRPGICP</sequence>
<dbReference type="PANTHER" id="PTHR39323">
    <property type="entry name" value="BLR1149 PROTEIN"/>
    <property type="match status" value="1"/>
</dbReference>
<dbReference type="PIRSF" id="PIRSF000887">
    <property type="entry name" value="Pesterase_MJ0037"/>
    <property type="match status" value="1"/>
</dbReference>
<dbReference type="InterPro" id="IPR026336">
    <property type="entry name" value="PdeM-like"/>
</dbReference>
<organism evidence="2 3">
    <name type="scientific">Stutzerimonas stutzeri CCUG 29243</name>
    <dbReference type="NCBI Taxonomy" id="1196835"/>
    <lineage>
        <taxon>Bacteria</taxon>
        <taxon>Pseudomonadati</taxon>
        <taxon>Pseudomonadota</taxon>
        <taxon>Gammaproteobacteria</taxon>
        <taxon>Pseudomonadales</taxon>
        <taxon>Pseudomonadaceae</taxon>
        <taxon>Stutzerimonas</taxon>
    </lineage>
</organism>
<accession>I4CSJ3</accession>
<gene>
    <name evidence="2" type="ORF">A458_09020</name>
</gene>
<evidence type="ECO:0000313" key="3">
    <source>
        <dbReference type="Proteomes" id="UP000006063"/>
    </source>
</evidence>
<proteinExistence type="predicted"/>
<dbReference type="GO" id="GO:0016787">
    <property type="term" value="F:hydrolase activity"/>
    <property type="evidence" value="ECO:0007669"/>
    <property type="project" value="InterPro"/>
</dbReference>
<dbReference type="InterPro" id="IPR024173">
    <property type="entry name" value="Pesterase_MJ0037-like"/>
</dbReference>
<dbReference type="HOGENOM" id="CLU_075478_1_0_6"/>
<dbReference type="PATRIC" id="fig|1196835.3.peg.1809"/>
<dbReference type="AlphaFoldDB" id="I4CSJ3"/>
<evidence type="ECO:0000259" key="1">
    <source>
        <dbReference type="Pfam" id="PF00149"/>
    </source>
</evidence>
<reference evidence="2 3" key="1">
    <citation type="journal article" date="2012" name="J. Bacteriol.">
        <title>Complete Genome Sequence of the Naphthalene-Degrading Bacterium Pseudomonas stutzeri AN10 (CCUG 29243).</title>
        <authorList>
            <person name="Brunet-Galmes I."/>
            <person name="Busquets A."/>
            <person name="Pena A."/>
            <person name="Gomila M."/>
            <person name="Nogales B."/>
            <person name="Garcia-Valdes E."/>
            <person name="Lalucat J."/>
            <person name="Bennasar A."/>
            <person name="Bosch R."/>
        </authorList>
    </citation>
    <scope>NUCLEOTIDE SEQUENCE [LARGE SCALE GENOMIC DNA]</scope>
    <source>
        <strain evidence="2 3">CCUG 29243</strain>
    </source>
</reference>
<dbReference type="NCBIfam" id="TIGR04123">
    <property type="entry name" value="P_estr_lig_assc"/>
    <property type="match status" value="1"/>
</dbReference>
<dbReference type="InterPro" id="IPR029052">
    <property type="entry name" value="Metallo-depent_PP-like"/>
</dbReference>
<dbReference type="Pfam" id="PF00149">
    <property type="entry name" value="Metallophos"/>
    <property type="match status" value="1"/>
</dbReference>
<dbReference type="Gene3D" id="3.60.21.10">
    <property type="match status" value="1"/>
</dbReference>
<dbReference type="CDD" id="cd07391">
    <property type="entry name" value="MPP_PF1019"/>
    <property type="match status" value="1"/>
</dbReference>
<dbReference type="SUPFAM" id="SSF56300">
    <property type="entry name" value="Metallo-dependent phosphatases"/>
    <property type="match status" value="1"/>
</dbReference>
<feature type="domain" description="Calcineurin-like phosphoesterase" evidence="1">
    <location>
        <begin position="33"/>
        <end position="122"/>
    </location>
</feature>
<dbReference type="InterPro" id="IPR004843">
    <property type="entry name" value="Calcineurin-like_PHP"/>
</dbReference>
<dbReference type="EMBL" id="CP003677">
    <property type="protein sequence ID" value="AFM33050.1"/>
    <property type="molecule type" value="Genomic_DNA"/>
</dbReference>
<dbReference type="PANTHER" id="PTHR39323:SF1">
    <property type="entry name" value="BLR1149 PROTEIN"/>
    <property type="match status" value="1"/>
</dbReference>
<dbReference type="Proteomes" id="UP000006063">
    <property type="component" value="Chromosome"/>
</dbReference>
<dbReference type="KEGG" id="psc:A458_09020"/>
<dbReference type="eggNOG" id="COG1407">
    <property type="taxonomic scope" value="Bacteria"/>
</dbReference>
<name>I4CSJ3_STUST</name>